<dbReference type="RefSeq" id="WP_191039543.1">
    <property type="nucleotide sequence ID" value="NZ_JACXAA010000004.1"/>
</dbReference>
<gene>
    <name evidence="1" type="ORF">IC230_13435</name>
</gene>
<proteinExistence type="predicted"/>
<accession>A0A927B231</accession>
<comment type="caution">
    <text evidence="1">The sequence shown here is derived from an EMBL/GenBank/DDBJ whole genome shotgun (WGS) entry which is preliminary data.</text>
</comment>
<dbReference type="EMBL" id="JACXAA010000004">
    <property type="protein sequence ID" value="MBD2753903.1"/>
    <property type="molecule type" value="Genomic_DNA"/>
</dbReference>
<dbReference type="Proteomes" id="UP000653797">
    <property type="component" value="Unassembled WGS sequence"/>
</dbReference>
<sequence>MENYLIATYPNELNKEPINLSTAPTGDVPYIVTYDSDLWMWKLSNSLSRLRRNLETSGL</sequence>
<dbReference type="AlphaFoldDB" id="A0A927B231"/>
<reference evidence="1" key="1">
    <citation type="submission" date="2020-09" db="EMBL/GenBank/DDBJ databases">
        <authorList>
            <person name="Kim M.K."/>
        </authorList>
    </citation>
    <scope>NUCLEOTIDE SEQUENCE</scope>
    <source>
        <strain evidence="1">BT704</strain>
    </source>
</reference>
<evidence type="ECO:0000313" key="2">
    <source>
        <dbReference type="Proteomes" id="UP000653797"/>
    </source>
</evidence>
<organism evidence="1 2">
    <name type="scientific">Spirosoma validum</name>
    <dbReference type="NCBI Taxonomy" id="2771355"/>
    <lineage>
        <taxon>Bacteria</taxon>
        <taxon>Pseudomonadati</taxon>
        <taxon>Bacteroidota</taxon>
        <taxon>Cytophagia</taxon>
        <taxon>Cytophagales</taxon>
        <taxon>Cytophagaceae</taxon>
        <taxon>Spirosoma</taxon>
    </lineage>
</organism>
<name>A0A927B231_9BACT</name>
<evidence type="ECO:0000313" key="1">
    <source>
        <dbReference type="EMBL" id="MBD2753903.1"/>
    </source>
</evidence>
<keyword evidence="2" id="KW-1185">Reference proteome</keyword>
<protein>
    <submittedName>
        <fullName evidence="1">Uncharacterized protein</fullName>
    </submittedName>
</protein>